<keyword evidence="1" id="KW-0472">Membrane</keyword>
<feature type="transmembrane region" description="Helical" evidence="1">
    <location>
        <begin position="54"/>
        <end position="76"/>
    </location>
</feature>
<comment type="caution">
    <text evidence="2">The sequence shown here is derived from an EMBL/GenBank/DDBJ whole genome shotgun (WGS) entry which is preliminary data.</text>
</comment>
<dbReference type="InterPro" id="IPR007462">
    <property type="entry name" value="COV1-like"/>
</dbReference>
<gene>
    <name evidence="2" type="ORF">KUV23_03825</name>
</gene>
<accession>A0ABS7N174</accession>
<dbReference type="Proteomes" id="UP000766609">
    <property type="component" value="Unassembled WGS sequence"/>
</dbReference>
<keyword evidence="1" id="KW-1133">Transmembrane helix</keyword>
<name>A0ABS7N174_9BACT</name>
<keyword evidence="1" id="KW-0812">Transmembrane</keyword>
<evidence type="ECO:0000313" key="2">
    <source>
        <dbReference type="EMBL" id="MBY5950088.1"/>
    </source>
</evidence>
<dbReference type="Pfam" id="PF04367">
    <property type="entry name" value="DUF502"/>
    <property type="match status" value="1"/>
</dbReference>
<dbReference type="EMBL" id="JAHVHP010000001">
    <property type="protein sequence ID" value="MBY5950088.1"/>
    <property type="molecule type" value="Genomic_DNA"/>
</dbReference>
<evidence type="ECO:0000256" key="1">
    <source>
        <dbReference type="SAM" id="Phobius"/>
    </source>
</evidence>
<reference evidence="2 3" key="1">
    <citation type="submission" date="2021-06" db="EMBL/GenBank/DDBJ databases">
        <title>44 bacteria genomes isolated from Dapeng, Shenzhen.</title>
        <authorList>
            <person name="Zheng W."/>
            <person name="Yu S."/>
            <person name="Huang Y."/>
        </authorList>
    </citation>
    <scope>NUCLEOTIDE SEQUENCE [LARGE SCALE GENOMIC DNA]</scope>
    <source>
        <strain evidence="2 3">DP5N14-6</strain>
    </source>
</reference>
<feature type="transmembrane region" description="Helical" evidence="1">
    <location>
        <begin position="12"/>
        <end position="34"/>
    </location>
</feature>
<sequence length="194" mass="21738">MKKLLSLGGTLVKGGIFFLLPLVLFVVILEKAVQIIRPLSDLMRKSLGLANNQVITPFIFSVLVVLFCCLIAGIIAKRGLGKKMMSWIENNVLVLFPGYKLIKTTFEQRAGIRENHDFPVVLVPIDGWMLAYIVEELEDNQVVVFVPSAPDPWSGNLVIFDREKVKHTKLTKADVSKMSRTLGVGSREILKKKF</sequence>
<protein>
    <submittedName>
        <fullName evidence="2">DUF502 domain-containing protein</fullName>
    </submittedName>
</protein>
<keyword evidence="3" id="KW-1185">Reference proteome</keyword>
<dbReference type="RefSeq" id="WP_222583141.1">
    <property type="nucleotide sequence ID" value="NZ_JAHVHP010000001.1"/>
</dbReference>
<proteinExistence type="predicted"/>
<organism evidence="2 3">
    <name type="scientific">Algoriphagus marincola</name>
    <dbReference type="NCBI Taxonomy" id="264027"/>
    <lineage>
        <taxon>Bacteria</taxon>
        <taxon>Pseudomonadati</taxon>
        <taxon>Bacteroidota</taxon>
        <taxon>Cytophagia</taxon>
        <taxon>Cytophagales</taxon>
        <taxon>Cyclobacteriaceae</taxon>
        <taxon>Algoriphagus</taxon>
    </lineage>
</organism>
<evidence type="ECO:0000313" key="3">
    <source>
        <dbReference type="Proteomes" id="UP000766609"/>
    </source>
</evidence>